<name>A0A0F9CYH3_9ZZZZ</name>
<dbReference type="AlphaFoldDB" id="A0A0F9CYH3"/>
<proteinExistence type="predicted"/>
<sequence>HHGWARPHFTEQALGPFAYNPNAKLIAREVMLRYTRLQERFGYWRLAWLESLLRCADGIASQQYDDLEAGEEN</sequence>
<accession>A0A0F9CYH3</accession>
<evidence type="ECO:0000313" key="1">
    <source>
        <dbReference type="EMBL" id="KKL04913.1"/>
    </source>
</evidence>
<protein>
    <submittedName>
        <fullName evidence="1">Uncharacterized protein</fullName>
    </submittedName>
</protein>
<comment type="caution">
    <text evidence="1">The sequence shown here is derived from an EMBL/GenBank/DDBJ whole genome shotgun (WGS) entry which is preliminary data.</text>
</comment>
<gene>
    <name evidence="1" type="ORF">LCGC14_2611330</name>
</gene>
<reference evidence="1" key="1">
    <citation type="journal article" date="2015" name="Nature">
        <title>Complex archaea that bridge the gap between prokaryotes and eukaryotes.</title>
        <authorList>
            <person name="Spang A."/>
            <person name="Saw J.H."/>
            <person name="Jorgensen S.L."/>
            <person name="Zaremba-Niedzwiedzka K."/>
            <person name="Martijn J."/>
            <person name="Lind A.E."/>
            <person name="van Eijk R."/>
            <person name="Schleper C."/>
            <person name="Guy L."/>
            <person name="Ettema T.J."/>
        </authorList>
    </citation>
    <scope>NUCLEOTIDE SEQUENCE</scope>
</reference>
<organism evidence="1">
    <name type="scientific">marine sediment metagenome</name>
    <dbReference type="NCBI Taxonomy" id="412755"/>
    <lineage>
        <taxon>unclassified sequences</taxon>
        <taxon>metagenomes</taxon>
        <taxon>ecological metagenomes</taxon>
    </lineage>
</organism>
<dbReference type="EMBL" id="LAZR01044338">
    <property type="protein sequence ID" value="KKL04913.1"/>
    <property type="molecule type" value="Genomic_DNA"/>
</dbReference>
<feature type="non-terminal residue" evidence="1">
    <location>
        <position position="1"/>
    </location>
</feature>